<dbReference type="Proteomes" id="UP000188342">
    <property type="component" value="Unassembled WGS sequence"/>
</dbReference>
<feature type="compositionally biased region" description="Polar residues" evidence="1">
    <location>
        <begin position="57"/>
        <end position="67"/>
    </location>
</feature>
<dbReference type="AlphaFoldDB" id="A0A1R4JMB6"/>
<evidence type="ECO:0000313" key="3">
    <source>
        <dbReference type="Proteomes" id="UP000188342"/>
    </source>
</evidence>
<sequence>MVRPFSPAPSAGSASSTGDADLGVLTRPGRVTCGIVDSTAPGDLPKDRGEGVWARAATTSPRTRGST</sequence>
<evidence type="ECO:0000313" key="2">
    <source>
        <dbReference type="EMBL" id="SJN32945.1"/>
    </source>
</evidence>
<dbReference type="EMBL" id="FUKQ01000032">
    <property type="protein sequence ID" value="SJN32945.1"/>
    <property type="molecule type" value="Genomic_DNA"/>
</dbReference>
<dbReference type="STRING" id="1255658.FM114_08335"/>
<reference evidence="2 3" key="1">
    <citation type="submission" date="2017-02" db="EMBL/GenBank/DDBJ databases">
        <authorList>
            <person name="Peterson S.W."/>
        </authorList>
    </citation>
    <scope>NUCLEOTIDE SEQUENCE [LARGE SCALE GENOMIC DNA]</scope>
    <source>
        <strain evidence="2 3">LSP_Lj1</strain>
    </source>
</reference>
<gene>
    <name evidence="2" type="ORF">FM114_08335</name>
</gene>
<name>A0A1R4JMB6_9ACTN</name>
<accession>A0A1R4JMB6</accession>
<feature type="compositionally biased region" description="Low complexity" evidence="1">
    <location>
        <begin position="8"/>
        <end position="21"/>
    </location>
</feature>
<feature type="region of interest" description="Disordered" evidence="1">
    <location>
        <begin position="1"/>
        <end position="67"/>
    </location>
</feature>
<protein>
    <submittedName>
        <fullName evidence="2">Uncharacterized protein</fullName>
    </submittedName>
</protein>
<evidence type="ECO:0000256" key="1">
    <source>
        <dbReference type="SAM" id="MobiDB-lite"/>
    </source>
</evidence>
<proteinExistence type="predicted"/>
<organism evidence="2 3">
    <name type="scientific">Luteococcus japonicus LSP_Lj1</name>
    <dbReference type="NCBI Taxonomy" id="1255658"/>
    <lineage>
        <taxon>Bacteria</taxon>
        <taxon>Bacillati</taxon>
        <taxon>Actinomycetota</taxon>
        <taxon>Actinomycetes</taxon>
        <taxon>Propionibacteriales</taxon>
        <taxon>Propionibacteriaceae</taxon>
        <taxon>Luteococcus</taxon>
    </lineage>
</organism>
<keyword evidence="3" id="KW-1185">Reference proteome</keyword>